<gene>
    <name evidence="4" type="ORF">VV02_18415</name>
</gene>
<feature type="domain" description="Acyltransferase 3" evidence="3">
    <location>
        <begin position="2"/>
        <end position="334"/>
    </location>
</feature>
<keyword evidence="2" id="KW-0812">Transmembrane</keyword>
<accession>A0A0K1JKV7</accession>
<dbReference type="AlphaFoldDB" id="A0A0K1JKV7"/>
<proteinExistence type="predicted"/>
<dbReference type="EMBL" id="CP011112">
    <property type="protein sequence ID" value="AKU17364.1"/>
    <property type="molecule type" value="Genomic_DNA"/>
</dbReference>
<feature type="transmembrane region" description="Helical" evidence="2">
    <location>
        <begin position="319"/>
        <end position="338"/>
    </location>
</feature>
<keyword evidence="5" id="KW-1185">Reference proteome</keyword>
<dbReference type="STRING" id="571913.VV02_18415"/>
<name>A0A0K1JKV7_9MICO</name>
<dbReference type="PANTHER" id="PTHR23028">
    <property type="entry name" value="ACETYLTRANSFERASE"/>
    <property type="match status" value="1"/>
</dbReference>
<evidence type="ECO:0000256" key="1">
    <source>
        <dbReference type="SAM" id="MobiDB-lite"/>
    </source>
</evidence>
<evidence type="ECO:0000256" key="2">
    <source>
        <dbReference type="SAM" id="Phobius"/>
    </source>
</evidence>
<evidence type="ECO:0000259" key="3">
    <source>
        <dbReference type="Pfam" id="PF01757"/>
    </source>
</evidence>
<protein>
    <recommendedName>
        <fullName evidence="3">Acyltransferase 3 domain-containing protein</fullName>
    </recommendedName>
</protein>
<organism evidence="4 5">
    <name type="scientific">Luteipulveratus mongoliensis</name>
    <dbReference type="NCBI Taxonomy" id="571913"/>
    <lineage>
        <taxon>Bacteria</taxon>
        <taxon>Bacillati</taxon>
        <taxon>Actinomycetota</taxon>
        <taxon>Actinomycetes</taxon>
        <taxon>Micrococcales</taxon>
        <taxon>Dermacoccaceae</taxon>
        <taxon>Luteipulveratus</taxon>
    </lineage>
</organism>
<dbReference type="PANTHER" id="PTHR23028:SF53">
    <property type="entry name" value="ACYL_TRANSF_3 DOMAIN-CONTAINING PROTEIN"/>
    <property type="match status" value="1"/>
</dbReference>
<dbReference type="GO" id="GO:0000271">
    <property type="term" value="P:polysaccharide biosynthetic process"/>
    <property type="evidence" value="ECO:0007669"/>
    <property type="project" value="TreeGrafter"/>
</dbReference>
<feature type="transmembrane region" description="Helical" evidence="2">
    <location>
        <begin position="280"/>
        <end position="299"/>
    </location>
</feature>
<dbReference type="PATRIC" id="fig|571913.6.peg.3735"/>
<dbReference type="GO" id="GO:0016020">
    <property type="term" value="C:membrane"/>
    <property type="evidence" value="ECO:0007669"/>
    <property type="project" value="TreeGrafter"/>
</dbReference>
<evidence type="ECO:0000313" key="5">
    <source>
        <dbReference type="Proteomes" id="UP000066480"/>
    </source>
</evidence>
<feature type="transmembrane region" description="Helical" evidence="2">
    <location>
        <begin position="67"/>
        <end position="87"/>
    </location>
</feature>
<dbReference type="InterPro" id="IPR050879">
    <property type="entry name" value="Acyltransferase_3"/>
</dbReference>
<reference evidence="4 5" key="1">
    <citation type="submission" date="2015-03" db="EMBL/GenBank/DDBJ databases">
        <title>Luteipulveratus halotolerans sp. nov., a novel actinobacterium (Dermacoccaceae) from Sarawak, Malaysia.</title>
        <authorList>
            <person name="Juboi H."/>
            <person name="Basik A."/>
            <person name="Shamsul S.S."/>
            <person name="Arnold P."/>
            <person name="Schmitt E.K."/>
            <person name="Sanglier J.-J."/>
            <person name="Yeo T."/>
        </authorList>
    </citation>
    <scope>NUCLEOTIDE SEQUENCE [LARGE SCALE GENOMIC DNA]</scope>
    <source>
        <strain evidence="4 5">MN07-A0370</strain>
    </source>
</reference>
<dbReference type="InterPro" id="IPR002656">
    <property type="entry name" value="Acyl_transf_3_dom"/>
</dbReference>
<evidence type="ECO:0000313" key="4">
    <source>
        <dbReference type="EMBL" id="AKU17364.1"/>
    </source>
</evidence>
<feature type="region of interest" description="Disordered" evidence="1">
    <location>
        <begin position="364"/>
        <end position="385"/>
    </location>
</feature>
<feature type="transmembrane region" description="Helical" evidence="2">
    <location>
        <begin position="224"/>
        <end position="242"/>
    </location>
</feature>
<keyword evidence="2" id="KW-0472">Membrane</keyword>
<feature type="transmembrane region" description="Helical" evidence="2">
    <location>
        <begin position="195"/>
        <end position="212"/>
    </location>
</feature>
<dbReference type="Pfam" id="PF01757">
    <property type="entry name" value="Acyl_transf_3"/>
    <property type="match status" value="1"/>
</dbReference>
<dbReference type="GO" id="GO:0016747">
    <property type="term" value="F:acyltransferase activity, transferring groups other than amino-acyl groups"/>
    <property type="evidence" value="ECO:0007669"/>
    <property type="project" value="InterPro"/>
</dbReference>
<feature type="transmembrane region" description="Helical" evidence="2">
    <location>
        <begin position="248"/>
        <end position="268"/>
    </location>
</feature>
<keyword evidence="2" id="KW-1133">Transmembrane helix</keyword>
<feature type="transmembrane region" description="Helical" evidence="2">
    <location>
        <begin position="30"/>
        <end position="46"/>
    </location>
</feature>
<dbReference type="Proteomes" id="UP000066480">
    <property type="component" value="Chromosome"/>
</dbReference>
<sequence length="385" mass="42298">MAALLVVLSHIGLPDHAPQVAHQVVESGYVGVPLFFMLSGFVLAYSHPDLNGLRAGRATVRFYVARIVRVMPLYWAVLIVLALQRAAEARGQSHLWQMLLGIQTWSADVRVGNQDYNGPAWSINVELFLYLLFPLLMPAVAYIARRWGTRGLMAVLVASFGVQLLLCLIWSVKGWADLPAADPMSGHRWLYRNPLTRIPDFAMGLSLALLFARGVRPTTSRATLVQVGSVLAAAGITALRPWDGAWSGTWRVLSFGALYAVPFSLLLMSLATGTGLLARILSRPLWVTLGTASYALYITHRPIVEYMGADEIQASGTTWGYFAIPGLVGLCLLIAEGGHRYVEQPCRRFGLMLLNRWLPAATARPHPGRTTDERCADTAHAVTRR</sequence>
<dbReference type="KEGG" id="lmoi:VV02_18415"/>
<feature type="transmembrane region" description="Helical" evidence="2">
    <location>
        <begin position="127"/>
        <end position="144"/>
    </location>
</feature>
<feature type="transmembrane region" description="Helical" evidence="2">
    <location>
        <begin position="151"/>
        <end position="175"/>
    </location>
</feature>